<gene>
    <name evidence="1" type="ORF">XD93_0364</name>
</gene>
<sequence>MACYIIDYDLRGDRDYKELYEEIKKYKRAHILESSWAIVTDKSAKEIRDDLLKCIDEDDGLFVLRSGTEAAWHNVLCNNQWLIDNL</sequence>
<accession>A0A101HJ38</accession>
<evidence type="ECO:0000313" key="1">
    <source>
        <dbReference type="EMBL" id="KUK77385.1"/>
    </source>
</evidence>
<name>A0A101HJ38_9BACT</name>
<organism evidence="1 2">
    <name type="scientific">candidate division WS6 bacterium 34_10</name>
    <dbReference type="NCBI Taxonomy" id="1641389"/>
    <lineage>
        <taxon>Bacteria</taxon>
        <taxon>Candidatus Dojkabacteria</taxon>
    </lineage>
</organism>
<protein>
    <submittedName>
        <fullName evidence="1">Putative SinR-like protein</fullName>
    </submittedName>
</protein>
<dbReference type="Proteomes" id="UP000053904">
    <property type="component" value="Unassembled WGS sequence"/>
</dbReference>
<dbReference type="EMBL" id="LGGO01000038">
    <property type="protein sequence ID" value="KUK77385.1"/>
    <property type="molecule type" value="Genomic_DNA"/>
</dbReference>
<evidence type="ECO:0000313" key="2">
    <source>
        <dbReference type="Proteomes" id="UP000053904"/>
    </source>
</evidence>
<reference evidence="2" key="1">
    <citation type="journal article" date="2015" name="MBio">
        <title>Genome-Resolved Metagenomic Analysis Reveals Roles for Candidate Phyla and Other Microbial Community Members in Biogeochemical Transformations in Oil Reservoirs.</title>
        <authorList>
            <person name="Hu P."/>
            <person name="Tom L."/>
            <person name="Singh A."/>
            <person name="Thomas B.C."/>
            <person name="Baker B.J."/>
            <person name="Piceno Y.M."/>
            <person name="Andersen G.L."/>
            <person name="Banfield J.F."/>
        </authorList>
    </citation>
    <scope>NUCLEOTIDE SEQUENCE [LARGE SCALE GENOMIC DNA]</scope>
</reference>
<dbReference type="AlphaFoldDB" id="A0A101HJ38"/>
<comment type="caution">
    <text evidence="1">The sequence shown here is derived from an EMBL/GenBank/DDBJ whole genome shotgun (WGS) entry which is preliminary data.</text>
</comment>
<proteinExistence type="predicted"/>